<dbReference type="EMBL" id="JAGGLR010000023">
    <property type="protein sequence ID" value="MBP2066130.1"/>
    <property type="molecule type" value="Genomic_DNA"/>
</dbReference>
<evidence type="ECO:0000256" key="1">
    <source>
        <dbReference type="SAM" id="MobiDB-lite"/>
    </source>
</evidence>
<reference evidence="3 4" key="2">
    <citation type="submission" date="2021-03" db="EMBL/GenBank/DDBJ databases">
        <title>Genomic Encyclopedia of Type Strains, Phase IV (KMG-IV): sequencing the most valuable type-strain genomes for metagenomic binning, comparative biology and taxonomic classification.</title>
        <authorList>
            <person name="Goeker M."/>
        </authorList>
    </citation>
    <scope>NUCLEOTIDE SEQUENCE [LARGE SCALE GENOMIC DNA]</scope>
    <source>
        <strain evidence="3 4">DSM 41954</strain>
    </source>
</reference>
<dbReference type="AlphaFoldDB" id="A0A061A7U1"/>
<proteinExistence type="predicted"/>
<feature type="region of interest" description="Disordered" evidence="1">
    <location>
        <begin position="37"/>
        <end position="61"/>
    </location>
</feature>
<sequence length="438" mass="49625">MEINQDTRGRPDRGGNLVSRRWLLGASAGAFLAVGCKEESQGSGPDSEKKTGAEDAPQNRAAVVGPSGVLGANFNEDPTGVDKAALNALGATWVRGFVLMDTIKDGTDPLRQQAIRKLLELREQGFGTILALKFQFSKKGQTVPSPTGEEMKAELAAVDEVLRAVLDKVDILTVGNEPFLETHEEERLTKLNPFYQEVAKHVIAYRKKQFPDGCRTHLYMGALNHLDDPQMISDATRDWIEFVNDTPQLDGLDIHPHVTSAQAAQKYLDYVLPRLDDDKKFLVTEFSLVNHYEKQMTQAIPADFVDAYEEDLDITRETKVWQLLKLAKEQPFTQKQWNDFLRMSSWFESHKHFMRDEVRKYRETDQLAVATYGVMQGKAMVTGIDEDKKPWMLNTLYVPFTVQHEGGELPHNYTVFDDFTSLQREQDRLPVHPTKARV</sequence>
<dbReference type="RefSeq" id="WP_078957017.1">
    <property type="nucleotide sequence ID" value="NZ_BAABDR010000086.1"/>
</dbReference>
<dbReference type="EMBL" id="LK022848">
    <property type="protein sequence ID" value="CDR13266.1"/>
    <property type="molecule type" value="Genomic_DNA"/>
</dbReference>
<evidence type="ECO:0000313" key="4">
    <source>
        <dbReference type="Proteomes" id="UP000756710"/>
    </source>
</evidence>
<reference evidence="2" key="1">
    <citation type="submission" date="2014-05" db="EMBL/GenBank/DDBJ databases">
        <authorList>
            <person name="Horn Fabian"/>
        </authorList>
    </citation>
    <scope>NUCLEOTIDE SEQUENCE</scope>
</reference>
<evidence type="ECO:0000313" key="2">
    <source>
        <dbReference type="EMBL" id="CDR13266.1"/>
    </source>
</evidence>
<accession>A0A061A7U1</accession>
<dbReference type="HOGENOM" id="CLU_739447_0_0_11"/>
<keyword evidence="4" id="KW-1185">Reference proteome</keyword>
<dbReference type="InterPro" id="IPR017853">
    <property type="entry name" value="GH"/>
</dbReference>
<dbReference type="Proteomes" id="UP000756710">
    <property type="component" value="Unassembled WGS sequence"/>
</dbReference>
<dbReference type="SUPFAM" id="SSF51445">
    <property type="entry name" value="(Trans)glycosidases"/>
    <property type="match status" value="1"/>
</dbReference>
<evidence type="ECO:0000313" key="3">
    <source>
        <dbReference type="EMBL" id="MBP2066130.1"/>
    </source>
</evidence>
<gene>
    <name evidence="3" type="ORF">J2Z30_007178</name>
    <name evidence="2" type="ORF">SIRAN7944</name>
</gene>
<name>A0A061A7U1_9ACTN</name>
<dbReference type="GeneID" id="32471669"/>
<protein>
    <submittedName>
        <fullName evidence="2">Uncharacterized protein</fullName>
    </submittedName>
</protein>
<feature type="compositionally biased region" description="Basic and acidic residues" evidence="1">
    <location>
        <begin position="37"/>
        <end position="53"/>
    </location>
</feature>
<organism evidence="2">
    <name type="scientific">Streptomyces iranensis</name>
    <dbReference type="NCBI Taxonomy" id="576784"/>
    <lineage>
        <taxon>Bacteria</taxon>
        <taxon>Bacillati</taxon>
        <taxon>Actinomycetota</taxon>
        <taxon>Actinomycetes</taxon>
        <taxon>Kitasatosporales</taxon>
        <taxon>Streptomycetaceae</taxon>
        <taxon>Streptomyces</taxon>
        <taxon>Streptomyces violaceusniger group</taxon>
    </lineage>
</organism>